<dbReference type="EMBL" id="AMZH03019020">
    <property type="protein sequence ID" value="RRT40898.1"/>
    <property type="molecule type" value="Genomic_DNA"/>
</dbReference>
<gene>
    <name evidence="1" type="ORF">B296_00057344</name>
</gene>
<organism evidence="1 2">
    <name type="scientific">Ensete ventricosum</name>
    <name type="common">Abyssinian banana</name>
    <name type="synonym">Musa ensete</name>
    <dbReference type="NCBI Taxonomy" id="4639"/>
    <lineage>
        <taxon>Eukaryota</taxon>
        <taxon>Viridiplantae</taxon>
        <taxon>Streptophyta</taxon>
        <taxon>Embryophyta</taxon>
        <taxon>Tracheophyta</taxon>
        <taxon>Spermatophyta</taxon>
        <taxon>Magnoliopsida</taxon>
        <taxon>Liliopsida</taxon>
        <taxon>Zingiberales</taxon>
        <taxon>Musaceae</taxon>
        <taxon>Ensete</taxon>
    </lineage>
</organism>
<proteinExistence type="predicted"/>
<dbReference type="Proteomes" id="UP000287651">
    <property type="component" value="Unassembled WGS sequence"/>
</dbReference>
<evidence type="ECO:0000313" key="2">
    <source>
        <dbReference type="Proteomes" id="UP000287651"/>
    </source>
</evidence>
<accession>A0A426XN03</accession>
<comment type="caution">
    <text evidence="1">The sequence shown here is derived from an EMBL/GenBank/DDBJ whole genome shotgun (WGS) entry which is preliminary data.</text>
</comment>
<sequence>MGAHRDFAGGRPRVRRRSAEVQTILWELTENSLEVCQEVCRLFTGKFVGSSPTSCRELTRSSPEGCWELVGSSPKGIGSTLEVYWKDARSLSGVC</sequence>
<evidence type="ECO:0000313" key="1">
    <source>
        <dbReference type="EMBL" id="RRT40898.1"/>
    </source>
</evidence>
<name>A0A426XN03_ENSVE</name>
<dbReference type="AlphaFoldDB" id="A0A426XN03"/>
<reference evidence="1 2" key="1">
    <citation type="journal article" date="2014" name="Agronomy (Basel)">
        <title>A Draft Genome Sequence for Ensete ventricosum, the Drought-Tolerant Tree Against Hunger.</title>
        <authorList>
            <person name="Harrison J."/>
            <person name="Moore K.A."/>
            <person name="Paszkiewicz K."/>
            <person name="Jones T."/>
            <person name="Grant M."/>
            <person name="Ambacheew D."/>
            <person name="Muzemil S."/>
            <person name="Studholme D.J."/>
        </authorList>
    </citation>
    <scope>NUCLEOTIDE SEQUENCE [LARGE SCALE GENOMIC DNA]</scope>
</reference>
<protein>
    <submittedName>
        <fullName evidence="1">Uncharacterized protein</fullName>
    </submittedName>
</protein>